<name>A0ABX6XRT2_9GAMM</name>
<accession>A0ABX6XRT2</accession>
<feature type="chain" id="PRO_5047270269" description="Curlin associated repeat-containing protein" evidence="1">
    <location>
        <begin position="23"/>
        <end position="347"/>
    </location>
</feature>
<evidence type="ECO:0000313" key="2">
    <source>
        <dbReference type="EMBL" id="QPT16736.1"/>
    </source>
</evidence>
<dbReference type="Proteomes" id="UP000595058">
    <property type="component" value="Chromosome"/>
</dbReference>
<protein>
    <recommendedName>
        <fullName evidence="4">Curlin associated repeat-containing protein</fullName>
    </recommendedName>
</protein>
<evidence type="ECO:0000313" key="3">
    <source>
        <dbReference type="Proteomes" id="UP000595058"/>
    </source>
</evidence>
<dbReference type="GeneID" id="75214639"/>
<dbReference type="EMBL" id="CP065720">
    <property type="protein sequence ID" value="QPT16736.1"/>
    <property type="molecule type" value="Genomic_DNA"/>
</dbReference>
<reference evidence="2 3" key="1">
    <citation type="submission" date="2020-12" db="EMBL/GenBank/DDBJ databases">
        <title>FDA dAtabase for Regulatory Grade micrObial Sequences (FDA-ARGOS): Supporting development and validation of Infectious Disease Dx tests.</title>
        <authorList>
            <person name="Sproer C."/>
            <person name="Gronow S."/>
            <person name="Severitt S."/>
            <person name="Schroder I."/>
            <person name="Tallon L."/>
            <person name="Sadzewicz L."/>
            <person name="Zhao X."/>
            <person name="Boylan J."/>
            <person name="Ott S."/>
            <person name="Bowen H."/>
            <person name="Vavikolanu K."/>
            <person name="Mehta A."/>
            <person name="Aluvathingal J."/>
            <person name="Nadendla S."/>
            <person name="Lowell S."/>
            <person name="Myers T."/>
            <person name="Yan Y."/>
            <person name="Sichtig H."/>
        </authorList>
    </citation>
    <scope>NUCLEOTIDE SEQUENCE [LARGE SCALE GENOMIC DNA]</scope>
    <source>
        <strain evidence="2 3">FDAARGOS_877</strain>
    </source>
</reference>
<evidence type="ECO:0000256" key="1">
    <source>
        <dbReference type="SAM" id="SignalP"/>
    </source>
</evidence>
<feature type="signal peptide" evidence="1">
    <location>
        <begin position="1"/>
        <end position="22"/>
    </location>
</feature>
<proteinExistence type="predicted"/>
<keyword evidence="3" id="KW-1185">Reference proteome</keyword>
<gene>
    <name evidence="2" type="ORF">I6G34_15050</name>
</gene>
<dbReference type="RefSeq" id="WP_102841089.1">
    <property type="nucleotide sequence ID" value="NZ_CP065720.1"/>
</dbReference>
<sequence length="347" mass="36466">MFAHKPLIACILLGSLPGLALAQAETIQTGNDNEIILDQSGVSNSATQLQMGTLNWSRVVQDGDNNLALTDQRGYALQAQIVQTGSQNQASVYQANLDYSSVAQIDQLGTANLVELVQQDGNGNYATLHQRGAGNVQQVDQTFYVNSLDARSEGNDNLIEVVQNGGGSAQLSQLGNGNRLDILQESPAYGSSARVTQDGDFNQAAVTQIGGRYYTGEVRLVQRGDSNSADVTQWAGFSTVEYTQEGAGNELNAWQGTRSGLISGSSVGNDNRVNISQGYDGPVLEIAQTGSANEIDVVQDAAYGTASISQTGDANVAVLNQLTEFAAPPSAAIIQNGTGNSTSITQR</sequence>
<organism evidence="2 3">
    <name type="scientific">Stutzerimonas frequens</name>
    <dbReference type="NCBI Taxonomy" id="2968969"/>
    <lineage>
        <taxon>Bacteria</taxon>
        <taxon>Pseudomonadati</taxon>
        <taxon>Pseudomonadota</taxon>
        <taxon>Gammaproteobacteria</taxon>
        <taxon>Pseudomonadales</taxon>
        <taxon>Pseudomonadaceae</taxon>
        <taxon>Stutzerimonas</taxon>
    </lineage>
</organism>
<keyword evidence="1" id="KW-0732">Signal</keyword>
<evidence type="ECO:0008006" key="4">
    <source>
        <dbReference type="Google" id="ProtNLM"/>
    </source>
</evidence>